<feature type="domain" description="Response regulatory" evidence="5">
    <location>
        <begin position="4"/>
        <end position="121"/>
    </location>
</feature>
<dbReference type="PROSITE" id="PS50110">
    <property type="entry name" value="RESPONSE_REGULATORY"/>
    <property type="match status" value="1"/>
</dbReference>
<keyword evidence="1 3" id="KW-0597">Phosphoprotein</keyword>
<evidence type="ECO:0000259" key="4">
    <source>
        <dbReference type="PROSITE" id="PS50043"/>
    </source>
</evidence>
<dbReference type="GO" id="GO:0006355">
    <property type="term" value="P:regulation of DNA-templated transcription"/>
    <property type="evidence" value="ECO:0007669"/>
    <property type="project" value="InterPro"/>
</dbReference>
<feature type="modified residue" description="4-aspartylphosphate" evidence="3">
    <location>
        <position position="55"/>
    </location>
</feature>
<keyword evidence="7" id="KW-1185">Reference proteome</keyword>
<dbReference type="GO" id="GO:0003677">
    <property type="term" value="F:DNA binding"/>
    <property type="evidence" value="ECO:0007669"/>
    <property type="project" value="UniProtKB-KW"/>
</dbReference>
<dbReference type="GO" id="GO:0000160">
    <property type="term" value="P:phosphorelay signal transduction system"/>
    <property type="evidence" value="ECO:0007669"/>
    <property type="project" value="InterPro"/>
</dbReference>
<dbReference type="AlphaFoldDB" id="A0A4R7B7U7"/>
<dbReference type="Pfam" id="PF00072">
    <property type="entry name" value="Response_reg"/>
    <property type="match status" value="1"/>
</dbReference>
<dbReference type="Gene3D" id="1.10.10.10">
    <property type="entry name" value="Winged helix-like DNA-binding domain superfamily/Winged helix DNA-binding domain"/>
    <property type="match status" value="1"/>
</dbReference>
<dbReference type="InterPro" id="IPR000792">
    <property type="entry name" value="Tscrpt_reg_LuxR_C"/>
</dbReference>
<dbReference type="SUPFAM" id="SSF46894">
    <property type="entry name" value="C-terminal effector domain of the bipartite response regulators"/>
    <property type="match status" value="1"/>
</dbReference>
<name>A0A4R7B7U7_9NEIS</name>
<gene>
    <name evidence="6" type="ORF">DFP86_107162</name>
</gene>
<accession>A0A4R7B7U7</accession>
<dbReference type="InterPro" id="IPR058245">
    <property type="entry name" value="NreC/VraR/RcsB-like_REC"/>
</dbReference>
<dbReference type="InterPro" id="IPR001789">
    <property type="entry name" value="Sig_transdc_resp-reg_receiver"/>
</dbReference>
<dbReference type="InterPro" id="IPR011006">
    <property type="entry name" value="CheY-like_superfamily"/>
</dbReference>
<reference evidence="6 7" key="1">
    <citation type="submission" date="2019-03" db="EMBL/GenBank/DDBJ databases">
        <title>Genomic Encyclopedia of Type Strains, Phase III (KMG-III): the genomes of soil and plant-associated and newly described type strains.</title>
        <authorList>
            <person name="Whitman W."/>
        </authorList>
    </citation>
    <scope>NUCLEOTIDE SEQUENCE [LARGE SCALE GENOMIC DNA]</scope>
    <source>
        <strain evidence="6 7">CECT 8976</strain>
    </source>
</reference>
<evidence type="ECO:0000313" key="7">
    <source>
        <dbReference type="Proteomes" id="UP000295611"/>
    </source>
</evidence>
<dbReference type="Pfam" id="PF00196">
    <property type="entry name" value="GerE"/>
    <property type="match status" value="1"/>
</dbReference>
<dbReference type="SMART" id="SM00448">
    <property type="entry name" value="REC"/>
    <property type="match status" value="1"/>
</dbReference>
<sequence length="219" mass="23662">MLINTAICDDHPLVSLALRTVLRGDPEFNIVGEPASGPELIKLLREQRCDLVILDYSMPGELDGIGLIQYLSRVFPTTRLLVFSGTASAALASRCIEAGASGFMRKTQSGGPLREAVRSVAHGTIYIDPALQNDLKCAAGFEQAFLSLSPREMVVVRLLLAGQSVSEISTRLNRSIKTISTQKQTAYRKLNIQSDAELFRLAGELGVSDVPVLSDPPPP</sequence>
<evidence type="ECO:0000256" key="2">
    <source>
        <dbReference type="ARBA" id="ARBA00023125"/>
    </source>
</evidence>
<dbReference type="InterPro" id="IPR016032">
    <property type="entry name" value="Sig_transdc_resp-reg_C-effctor"/>
</dbReference>
<dbReference type="SMART" id="SM00421">
    <property type="entry name" value="HTH_LUXR"/>
    <property type="match status" value="1"/>
</dbReference>
<dbReference type="CDD" id="cd06170">
    <property type="entry name" value="LuxR_C_like"/>
    <property type="match status" value="1"/>
</dbReference>
<evidence type="ECO:0000256" key="1">
    <source>
        <dbReference type="ARBA" id="ARBA00022553"/>
    </source>
</evidence>
<dbReference type="RefSeq" id="WP_133680844.1">
    <property type="nucleotide sequence ID" value="NZ_SNZP01000007.1"/>
</dbReference>
<dbReference type="OrthoDB" id="9796655at2"/>
<dbReference type="PANTHER" id="PTHR43214">
    <property type="entry name" value="TWO-COMPONENT RESPONSE REGULATOR"/>
    <property type="match status" value="1"/>
</dbReference>
<dbReference type="EMBL" id="SNZP01000007">
    <property type="protein sequence ID" value="TDR79796.1"/>
    <property type="molecule type" value="Genomic_DNA"/>
</dbReference>
<evidence type="ECO:0000259" key="5">
    <source>
        <dbReference type="PROSITE" id="PS50110"/>
    </source>
</evidence>
<dbReference type="SUPFAM" id="SSF52172">
    <property type="entry name" value="CheY-like"/>
    <property type="match status" value="1"/>
</dbReference>
<keyword evidence="2" id="KW-0238">DNA-binding</keyword>
<dbReference type="Proteomes" id="UP000295611">
    <property type="component" value="Unassembled WGS sequence"/>
</dbReference>
<dbReference type="CDD" id="cd17535">
    <property type="entry name" value="REC_NarL-like"/>
    <property type="match status" value="1"/>
</dbReference>
<organism evidence="6 7">
    <name type="scientific">Paludibacterium purpuratum</name>
    <dbReference type="NCBI Taxonomy" id="1144873"/>
    <lineage>
        <taxon>Bacteria</taxon>
        <taxon>Pseudomonadati</taxon>
        <taxon>Pseudomonadota</taxon>
        <taxon>Betaproteobacteria</taxon>
        <taxon>Neisseriales</taxon>
        <taxon>Chromobacteriaceae</taxon>
        <taxon>Paludibacterium</taxon>
    </lineage>
</organism>
<feature type="domain" description="HTH luxR-type" evidence="4">
    <location>
        <begin position="142"/>
        <end position="206"/>
    </location>
</feature>
<evidence type="ECO:0000256" key="3">
    <source>
        <dbReference type="PROSITE-ProRule" id="PRU00169"/>
    </source>
</evidence>
<dbReference type="InterPro" id="IPR039420">
    <property type="entry name" value="WalR-like"/>
</dbReference>
<protein>
    <submittedName>
        <fullName evidence="6">LuxR family two component transcriptional regulator</fullName>
    </submittedName>
</protein>
<dbReference type="PANTHER" id="PTHR43214:SF17">
    <property type="entry name" value="TRANSCRIPTIONAL REGULATORY PROTEIN RCSB"/>
    <property type="match status" value="1"/>
</dbReference>
<dbReference type="PRINTS" id="PR00038">
    <property type="entry name" value="HTHLUXR"/>
</dbReference>
<proteinExistence type="predicted"/>
<dbReference type="PROSITE" id="PS50043">
    <property type="entry name" value="HTH_LUXR_2"/>
    <property type="match status" value="1"/>
</dbReference>
<comment type="caution">
    <text evidence="6">The sequence shown here is derived from an EMBL/GenBank/DDBJ whole genome shotgun (WGS) entry which is preliminary data.</text>
</comment>
<dbReference type="Gene3D" id="3.40.50.2300">
    <property type="match status" value="1"/>
</dbReference>
<dbReference type="InterPro" id="IPR036388">
    <property type="entry name" value="WH-like_DNA-bd_sf"/>
</dbReference>
<evidence type="ECO:0000313" key="6">
    <source>
        <dbReference type="EMBL" id="TDR79796.1"/>
    </source>
</evidence>